<dbReference type="Pfam" id="PF13649">
    <property type="entry name" value="Methyltransf_25"/>
    <property type="match status" value="1"/>
</dbReference>
<dbReference type="InterPro" id="IPR041698">
    <property type="entry name" value="Methyltransf_25"/>
</dbReference>
<evidence type="ECO:0000259" key="1">
    <source>
        <dbReference type="Pfam" id="PF13649"/>
    </source>
</evidence>
<comment type="caution">
    <text evidence="2">The sequence shown here is derived from an EMBL/GenBank/DDBJ whole genome shotgun (WGS) entry which is preliminary data.</text>
</comment>
<dbReference type="Proteomes" id="UP001500888">
    <property type="component" value="Unassembled WGS sequence"/>
</dbReference>
<dbReference type="GO" id="GO:0032259">
    <property type="term" value="P:methylation"/>
    <property type="evidence" value="ECO:0007669"/>
    <property type="project" value="UniProtKB-KW"/>
</dbReference>
<dbReference type="PANTHER" id="PTHR42912">
    <property type="entry name" value="METHYLTRANSFERASE"/>
    <property type="match status" value="1"/>
</dbReference>
<keyword evidence="3" id="KW-1185">Reference proteome</keyword>
<dbReference type="InterPro" id="IPR050508">
    <property type="entry name" value="Methyltransf_Superfamily"/>
</dbReference>
<sequence length="214" mass="23169">MGDTRAGYDAIAADYLELVRDELARRPLERAMLAAFADTVRDEKVADGLVAEIGCGPGRITAHLHGLGVNIFGIDLSPQMLALARKAHPGLRFEEGSMTALDLPTGGLAGLVAWYSLIHIPPDHRPGVLAEFYRVLAPGGRLLLGFQVGDRPRVYTEAFGHTVSLVFHRLSMDGTADLLREAGFEVTTRVLREPEDSEEAQQGCLLARKPALST</sequence>
<keyword evidence="2" id="KW-0808">Transferase</keyword>
<protein>
    <submittedName>
        <fullName evidence="2">Class I SAM-dependent methyltransferase</fullName>
    </submittedName>
</protein>
<evidence type="ECO:0000313" key="2">
    <source>
        <dbReference type="EMBL" id="GAA3823259.1"/>
    </source>
</evidence>
<evidence type="ECO:0000313" key="3">
    <source>
        <dbReference type="Proteomes" id="UP001500888"/>
    </source>
</evidence>
<dbReference type="SUPFAM" id="SSF53335">
    <property type="entry name" value="S-adenosyl-L-methionine-dependent methyltransferases"/>
    <property type="match status" value="1"/>
</dbReference>
<accession>A0ABP7IP84</accession>
<dbReference type="Gene3D" id="3.40.50.150">
    <property type="entry name" value="Vaccinia Virus protein VP39"/>
    <property type="match status" value="1"/>
</dbReference>
<dbReference type="CDD" id="cd02440">
    <property type="entry name" value="AdoMet_MTases"/>
    <property type="match status" value="1"/>
</dbReference>
<reference evidence="3" key="1">
    <citation type="journal article" date="2019" name="Int. J. Syst. Evol. Microbiol.">
        <title>The Global Catalogue of Microorganisms (GCM) 10K type strain sequencing project: providing services to taxonomists for standard genome sequencing and annotation.</title>
        <authorList>
            <consortium name="The Broad Institute Genomics Platform"/>
            <consortium name="The Broad Institute Genome Sequencing Center for Infectious Disease"/>
            <person name="Wu L."/>
            <person name="Ma J."/>
        </authorList>
    </citation>
    <scope>NUCLEOTIDE SEQUENCE [LARGE SCALE GENOMIC DNA]</scope>
    <source>
        <strain evidence="3">JCM 16908</strain>
    </source>
</reference>
<proteinExistence type="predicted"/>
<organism evidence="2 3">
    <name type="scientific">Sphaerisporangium flaviroseum</name>
    <dbReference type="NCBI Taxonomy" id="509199"/>
    <lineage>
        <taxon>Bacteria</taxon>
        <taxon>Bacillati</taxon>
        <taxon>Actinomycetota</taxon>
        <taxon>Actinomycetes</taxon>
        <taxon>Streptosporangiales</taxon>
        <taxon>Streptosporangiaceae</taxon>
        <taxon>Sphaerisporangium</taxon>
    </lineage>
</organism>
<dbReference type="InterPro" id="IPR029063">
    <property type="entry name" value="SAM-dependent_MTases_sf"/>
</dbReference>
<gene>
    <name evidence="2" type="ORF">GCM10022226_49760</name>
</gene>
<dbReference type="EMBL" id="BAAAZR010000018">
    <property type="protein sequence ID" value="GAA3823259.1"/>
    <property type="molecule type" value="Genomic_DNA"/>
</dbReference>
<name>A0ABP7IP84_9ACTN</name>
<feature type="domain" description="Methyltransferase" evidence="1">
    <location>
        <begin position="50"/>
        <end position="140"/>
    </location>
</feature>
<keyword evidence="2" id="KW-0489">Methyltransferase</keyword>
<dbReference type="GO" id="GO:0008168">
    <property type="term" value="F:methyltransferase activity"/>
    <property type="evidence" value="ECO:0007669"/>
    <property type="project" value="UniProtKB-KW"/>
</dbReference>